<dbReference type="eggNOG" id="COG0488">
    <property type="taxonomic scope" value="Bacteria"/>
</dbReference>
<evidence type="ECO:0000313" key="4">
    <source>
        <dbReference type="EMBL" id="ERP39264.1"/>
    </source>
</evidence>
<dbReference type="GO" id="GO:0016887">
    <property type="term" value="F:ATP hydrolysis activity"/>
    <property type="evidence" value="ECO:0007669"/>
    <property type="project" value="InterPro"/>
</dbReference>
<reference evidence="4 5" key="1">
    <citation type="journal article" date="2013" name="Environ. Microbiol.">
        <title>Genome analysis of Chitinivibrio alkaliphilus gen. nov., sp. nov., a novel extremely haloalkaliphilic anaerobic chitinolytic bacterium from the candidate phylum Termite Group 3.</title>
        <authorList>
            <person name="Sorokin D.Y."/>
            <person name="Gumerov V.M."/>
            <person name="Rakitin A.L."/>
            <person name="Beletsky A.V."/>
            <person name="Damste J.S."/>
            <person name="Muyzer G."/>
            <person name="Mardanov A.V."/>
            <person name="Ravin N.V."/>
        </authorList>
    </citation>
    <scope>NUCLEOTIDE SEQUENCE [LARGE SCALE GENOMIC DNA]</scope>
    <source>
        <strain evidence="4 5">ACht1</strain>
    </source>
</reference>
<organism evidence="4 5">
    <name type="scientific">Chitinivibrio alkaliphilus ACht1</name>
    <dbReference type="NCBI Taxonomy" id="1313304"/>
    <lineage>
        <taxon>Bacteria</taxon>
        <taxon>Pseudomonadati</taxon>
        <taxon>Fibrobacterota</taxon>
        <taxon>Chitinivibrionia</taxon>
        <taxon>Chitinivibrionales</taxon>
        <taxon>Chitinivibrionaceae</taxon>
        <taxon>Chitinivibrio</taxon>
    </lineage>
</organism>
<dbReference type="Pfam" id="PF12848">
    <property type="entry name" value="ABC_tran_Xtn"/>
    <property type="match status" value="1"/>
</dbReference>
<dbReference type="RefSeq" id="WP_022635624.1">
    <property type="nucleotide sequence ID" value="NZ_ASJR01000001.1"/>
</dbReference>
<keyword evidence="1" id="KW-0547">Nucleotide-binding</keyword>
<dbReference type="InterPro" id="IPR017871">
    <property type="entry name" value="ABC_transporter-like_CS"/>
</dbReference>
<dbReference type="SMART" id="SM00382">
    <property type="entry name" value="AAA"/>
    <property type="match status" value="2"/>
</dbReference>
<proteinExistence type="predicted"/>
<dbReference type="CDD" id="cd03221">
    <property type="entry name" value="ABCF_EF-3"/>
    <property type="match status" value="2"/>
</dbReference>
<dbReference type="Pfam" id="PF00005">
    <property type="entry name" value="ABC_tran"/>
    <property type="match status" value="2"/>
</dbReference>
<keyword evidence="5" id="KW-1185">Reference proteome</keyword>
<dbReference type="InterPro" id="IPR003439">
    <property type="entry name" value="ABC_transporter-like_ATP-bd"/>
</dbReference>
<dbReference type="InterPro" id="IPR037118">
    <property type="entry name" value="Val-tRNA_synth_C_sf"/>
</dbReference>
<name>U7DA27_9BACT</name>
<dbReference type="PATRIC" id="fig|1313304.3.peg.49"/>
<dbReference type="InterPro" id="IPR027417">
    <property type="entry name" value="P-loop_NTPase"/>
</dbReference>
<sequence>MNYVRGNAITLSAGNKILLDTASFSIEDSARIGIVGLNGCGKSNFLKTLAGKKEVDSGDLVYNSICTPFLMEQMPHFSPMDTVLDYIFHSFSLPHTDILKEYEYVSFDIAQKLTEKKQERLDLLSAQMDQYGAWDFEGKVRSILHQFGITRLLGTMEELSGGMIKKISLAQGLLSDANLLMLDEPTNHLDIETILWLESYLQRRHHPFIMVTHDRYFLDSVCTHIWEIRDQRIYTYEGNYSYYLEKKEEQLAHEQRKERKRQGRISQEIQWLHRSPSARGTKQKARIARIEEQLKTGKAAQESQASFSSSGRKLGKKIVNCKNAQFGYTPTQPLIQNFSYTFKGGEKIALVGNNGVGKTTFTKLLTGDITPDSGVVDQGMHTAFGIFKQINTHLPDSISVLKYIRSIAEYIEHDGTKISASQFLEQFLFPPKQQHTQIGFLSGGERRRLQLISVLIRNPNFLILDEPTNDLDIETLSVLENFLLDFPGVLLIISHDRYFIDRLCDYLLVMEGDGLISGFPGSYSDYLLWKEEYRRKEQKKSSPVAKKTKQKRFGFKQKRELALTEEQIDTVEEEIQELEAAFVSPEGKDLGRMSQSYAKKKEELHTLMSRWEELLSLQDDASN</sequence>
<evidence type="ECO:0000313" key="5">
    <source>
        <dbReference type="Proteomes" id="UP000017148"/>
    </source>
</evidence>
<keyword evidence="2 4" id="KW-0067">ATP-binding</keyword>
<dbReference type="InterPro" id="IPR032781">
    <property type="entry name" value="ABC_tran_Xtn"/>
</dbReference>
<dbReference type="STRING" id="1313304.CALK_0055"/>
<dbReference type="FunFam" id="3.40.50.300:FF:000011">
    <property type="entry name" value="Putative ABC transporter ATP-binding component"/>
    <property type="match status" value="1"/>
</dbReference>
<dbReference type="Proteomes" id="UP000017148">
    <property type="component" value="Unassembled WGS sequence"/>
</dbReference>
<dbReference type="EMBL" id="ASJR01000001">
    <property type="protein sequence ID" value="ERP39264.1"/>
    <property type="molecule type" value="Genomic_DNA"/>
</dbReference>
<evidence type="ECO:0000259" key="3">
    <source>
        <dbReference type="PROSITE" id="PS50893"/>
    </source>
</evidence>
<protein>
    <submittedName>
        <fullName evidence="4">ABC transporter ATP-binding protein</fullName>
    </submittedName>
</protein>
<accession>U7DA27</accession>
<dbReference type="PROSITE" id="PS00211">
    <property type="entry name" value="ABC_TRANSPORTER_1"/>
    <property type="match status" value="2"/>
</dbReference>
<dbReference type="SUPFAM" id="SSF52540">
    <property type="entry name" value="P-loop containing nucleoside triphosphate hydrolases"/>
    <property type="match status" value="2"/>
</dbReference>
<comment type="caution">
    <text evidence="4">The sequence shown here is derived from an EMBL/GenBank/DDBJ whole genome shotgun (WGS) entry which is preliminary data.</text>
</comment>
<evidence type="ECO:0000256" key="1">
    <source>
        <dbReference type="ARBA" id="ARBA00022741"/>
    </source>
</evidence>
<feature type="domain" description="ABC transporter" evidence="3">
    <location>
        <begin position="319"/>
        <end position="545"/>
    </location>
</feature>
<gene>
    <name evidence="4" type="ORF">CALK_0055</name>
</gene>
<evidence type="ECO:0000256" key="2">
    <source>
        <dbReference type="ARBA" id="ARBA00022840"/>
    </source>
</evidence>
<dbReference type="GO" id="GO:0005524">
    <property type="term" value="F:ATP binding"/>
    <property type="evidence" value="ECO:0007669"/>
    <property type="project" value="UniProtKB-KW"/>
</dbReference>
<dbReference type="PANTHER" id="PTHR42855">
    <property type="entry name" value="ABC TRANSPORTER ATP-BINDING SUBUNIT"/>
    <property type="match status" value="1"/>
</dbReference>
<dbReference type="PROSITE" id="PS50893">
    <property type="entry name" value="ABC_TRANSPORTER_2"/>
    <property type="match status" value="2"/>
</dbReference>
<feature type="domain" description="ABC transporter" evidence="3">
    <location>
        <begin position="4"/>
        <end position="255"/>
    </location>
</feature>
<dbReference type="InterPro" id="IPR003593">
    <property type="entry name" value="AAA+_ATPase"/>
</dbReference>
<dbReference type="Gene3D" id="3.40.50.300">
    <property type="entry name" value="P-loop containing nucleotide triphosphate hydrolases"/>
    <property type="match status" value="2"/>
</dbReference>
<dbReference type="InterPro" id="IPR032524">
    <property type="entry name" value="ABC_tran_C"/>
</dbReference>
<dbReference type="Pfam" id="PF16326">
    <property type="entry name" value="ABC_tran_CTD"/>
    <property type="match status" value="1"/>
</dbReference>
<dbReference type="InterPro" id="IPR051309">
    <property type="entry name" value="ABCF_ATPase"/>
</dbReference>
<dbReference type="GO" id="GO:0003677">
    <property type="term" value="F:DNA binding"/>
    <property type="evidence" value="ECO:0007669"/>
    <property type="project" value="InterPro"/>
</dbReference>
<dbReference type="NCBIfam" id="NF000355">
    <property type="entry name" value="ribo_prot_ABC_F"/>
    <property type="match status" value="1"/>
</dbReference>
<dbReference type="AlphaFoldDB" id="U7DA27"/>
<dbReference type="Gene3D" id="1.10.287.380">
    <property type="entry name" value="Valyl-tRNA synthetase, C-terminal domain"/>
    <property type="match status" value="1"/>
</dbReference>
<dbReference type="OrthoDB" id="9804035at2"/>
<dbReference type="PANTHER" id="PTHR42855:SF1">
    <property type="entry name" value="ABC TRANSPORTER DOMAIN-CONTAINING PROTEIN"/>
    <property type="match status" value="1"/>
</dbReference>